<keyword evidence="3 5" id="KW-0863">Zinc-finger</keyword>
<dbReference type="EMBL" id="JAVEPI010000002">
    <property type="protein sequence ID" value="KAK1443202.1"/>
    <property type="molecule type" value="Genomic_DNA"/>
</dbReference>
<name>A0AAD8LRJ6_BABGI</name>
<dbReference type="Pfam" id="PF01412">
    <property type="entry name" value="ArfGap"/>
    <property type="match status" value="1"/>
</dbReference>
<dbReference type="SUPFAM" id="SSF57863">
    <property type="entry name" value="ArfGap/RecO-like zinc finger"/>
    <property type="match status" value="1"/>
</dbReference>
<comment type="caution">
    <text evidence="8">The sequence shown here is derived from an EMBL/GenBank/DDBJ whole genome shotgun (WGS) entry which is preliminary data.</text>
</comment>
<sequence length="375" mass="41723">MEDIAQLPVDNRGYVADGDRDKVFKRLLAQQENAFCIDCNARNPTWISLTFAIHLCLNCSGRHRQFGSHISFVRSIDMDKFTPEQLIRISSGGNAKAKAFFKKYGLTRQPVDYASPAVQKYPAMLDAELQLPQAQQQKNDAFNLLDLDDADNNQKPADEKAFLKTNQYPGGMLQKSFSPSSNAPSDMVSPRGNRILTFNSRTAVSPRGGFSGRVDVDFDAFEKSIRSEASSKKSSVSSVSPKDPEGFVQTPVATFNSRNEEFGHSQTSNMSFNESPRNTQPSINQFAGRSGLSSDEVFGRGVYSNTPMSNVHFSPNKTSLSSDEYFGRPARIRQRSPNTFEERAVQNIKEGIATAVKEGNKLMGMAKQWLQNHQF</sequence>
<keyword evidence="4" id="KW-0862">Zinc</keyword>
<gene>
    <name evidence="8" type="ORF">BgAZ_200780</name>
</gene>
<reference evidence="8" key="1">
    <citation type="submission" date="2023-08" db="EMBL/GenBank/DDBJ databases">
        <title>Draft sequence of the Babesia gibsoni genome.</title>
        <authorList>
            <person name="Yamagishi J.Y."/>
            <person name="Xuan X.X."/>
        </authorList>
    </citation>
    <scope>NUCLEOTIDE SEQUENCE</scope>
    <source>
        <strain evidence="8">Azabu</strain>
    </source>
</reference>
<evidence type="ECO:0000256" key="4">
    <source>
        <dbReference type="ARBA" id="ARBA00022833"/>
    </source>
</evidence>
<keyword evidence="1" id="KW-0343">GTPase activation</keyword>
<feature type="domain" description="Arf-GAP" evidence="7">
    <location>
        <begin position="21"/>
        <end position="102"/>
    </location>
</feature>
<evidence type="ECO:0000256" key="3">
    <source>
        <dbReference type="ARBA" id="ARBA00022771"/>
    </source>
</evidence>
<dbReference type="GO" id="GO:0005096">
    <property type="term" value="F:GTPase activator activity"/>
    <property type="evidence" value="ECO:0007669"/>
    <property type="project" value="UniProtKB-KW"/>
</dbReference>
<dbReference type="Proteomes" id="UP001230268">
    <property type="component" value="Unassembled WGS sequence"/>
</dbReference>
<evidence type="ECO:0000256" key="5">
    <source>
        <dbReference type="PROSITE-ProRule" id="PRU00288"/>
    </source>
</evidence>
<dbReference type="Gene3D" id="1.10.220.150">
    <property type="entry name" value="Arf GTPase activating protein"/>
    <property type="match status" value="1"/>
</dbReference>
<dbReference type="GO" id="GO:0008270">
    <property type="term" value="F:zinc ion binding"/>
    <property type="evidence" value="ECO:0007669"/>
    <property type="project" value="UniProtKB-KW"/>
</dbReference>
<dbReference type="InterPro" id="IPR001164">
    <property type="entry name" value="ArfGAP_dom"/>
</dbReference>
<proteinExistence type="predicted"/>
<organism evidence="8 9">
    <name type="scientific">Babesia gibsoni</name>
    <dbReference type="NCBI Taxonomy" id="33632"/>
    <lineage>
        <taxon>Eukaryota</taxon>
        <taxon>Sar</taxon>
        <taxon>Alveolata</taxon>
        <taxon>Apicomplexa</taxon>
        <taxon>Aconoidasida</taxon>
        <taxon>Piroplasmida</taxon>
        <taxon>Babesiidae</taxon>
        <taxon>Babesia</taxon>
    </lineage>
</organism>
<evidence type="ECO:0000259" key="7">
    <source>
        <dbReference type="PROSITE" id="PS50115"/>
    </source>
</evidence>
<dbReference type="PANTHER" id="PTHR45686">
    <property type="entry name" value="ADP-RIBOSYLATION FACTOR GTPASE ACTIVATING PROTEIN 3, ISOFORM H-RELATED"/>
    <property type="match status" value="1"/>
</dbReference>
<accession>A0AAD8LRJ6</accession>
<feature type="region of interest" description="Disordered" evidence="6">
    <location>
        <begin position="227"/>
        <end position="291"/>
    </location>
</feature>
<evidence type="ECO:0000313" key="9">
    <source>
        <dbReference type="Proteomes" id="UP001230268"/>
    </source>
</evidence>
<keyword evidence="2" id="KW-0479">Metal-binding</keyword>
<dbReference type="InterPro" id="IPR038508">
    <property type="entry name" value="ArfGAP_dom_sf"/>
</dbReference>
<evidence type="ECO:0000313" key="8">
    <source>
        <dbReference type="EMBL" id="KAK1443202.1"/>
    </source>
</evidence>
<dbReference type="InterPro" id="IPR037278">
    <property type="entry name" value="ARFGAP/RecO"/>
</dbReference>
<dbReference type="AlphaFoldDB" id="A0AAD8LRJ6"/>
<protein>
    <submittedName>
        <fullName evidence="8">ADP-ribosylation factor GTPase activating protein 3</fullName>
    </submittedName>
</protein>
<dbReference type="GO" id="GO:0000139">
    <property type="term" value="C:Golgi membrane"/>
    <property type="evidence" value="ECO:0007669"/>
    <property type="project" value="GOC"/>
</dbReference>
<dbReference type="PROSITE" id="PS50115">
    <property type="entry name" value="ARFGAP"/>
    <property type="match status" value="1"/>
</dbReference>
<dbReference type="GO" id="GO:0048205">
    <property type="term" value="P:COPI coating of Golgi vesicle"/>
    <property type="evidence" value="ECO:0007669"/>
    <property type="project" value="TreeGrafter"/>
</dbReference>
<keyword evidence="9" id="KW-1185">Reference proteome</keyword>
<evidence type="ECO:0000256" key="2">
    <source>
        <dbReference type="ARBA" id="ARBA00022723"/>
    </source>
</evidence>
<dbReference type="CDD" id="cd08831">
    <property type="entry name" value="ArfGap_ArfGap2_3_like"/>
    <property type="match status" value="1"/>
</dbReference>
<dbReference type="PANTHER" id="PTHR45686:SF4">
    <property type="entry name" value="ADP-RIBOSYLATION FACTOR GTPASE ACTIVATING PROTEIN 3, ISOFORM H"/>
    <property type="match status" value="1"/>
</dbReference>
<evidence type="ECO:0000256" key="1">
    <source>
        <dbReference type="ARBA" id="ARBA00022468"/>
    </source>
</evidence>
<feature type="compositionally biased region" description="Polar residues" evidence="6">
    <location>
        <begin position="264"/>
        <end position="291"/>
    </location>
</feature>
<dbReference type="PRINTS" id="PR00405">
    <property type="entry name" value="REVINTRACTNG"/>
</dbReference>
<evidence type="ECO:0000256" key="6">
    <source>
        <dbReference type="SAM" id="MobiDB-lite"/>
    </source>
</evidence>
<dbReference type="SMART" id="SM00105">
    <property type="entry name" value="ArfGap"/>
    <property type="match status" value="1"/>
</dbReference>